<comment type="caution">
    <text evidence="5">The sequence shown here is derived from an EMBL/GenBank/DDBJ whole genome shotgun (WGS) entry which is preliminary data.</text>
</comment>
<protein>
    <submittedName>
        <fullName evidence="5">Ring/U-Box superfamily protein</fullName>
    </submittedName>
</protein>
<dbReference type="InterPro" id="IPR013083">
    <property type="entry name" value="Znf_RING/FYVE/PHD"/>
</dbReference>
<gene>
    <name evidence="5" type="ORF">O6P43_028447</name>
</gene>
<dbReference type="KEGG" id="qsa:O6P43_028447"/>
<feature type="region of interest" description="Disordered" evidence="3">
    <location>
        <begin position="14"/>
        <end position="38"/>
    </location>
</feature>
<dbReference type="SUPFAM" id="SSF57850">
    <property type="entry name" value="RING/U-box"/>
    <property type="match status" value="1"/>
</dbReference>
<dbReference type="EMBL" id="JARAOO010000012">
    <property type="protein sequence ID" value="KAJ7947901.1"/>
    <property type="molecule type" value="Genomic_DNA"/>
</dbReference>
<feature type="region of interest" description="Disordered" evidence="3">
    <location>
        <begin position="465"/>
        <end position="485"/>
    </location>
</feature>
<organism evidence="5 6">
    <name type="scientific">Quillaja saponaria</name>
    <name type="common">Soap bark tree</name>
    <dbReference type="NCBI Taxonomy" id="32244"/>
    <lineage>
        <taxon>Eukaryota</taxon>
        <taxon>Viridiplantae</taxon>
        <taxon>Streptophyta</taxon>
        <taxon>Embryophyta</taxon>
        <taxon>Tracheophyta</taxon>
        <taxon>Spermatophyta</taxon>
        <taxon>Magnoliopsida</taxon>
        <taxon>eudicotyledons</taxon>
        <taxon>Gunneridae</taxon>
        <taxon>Pentapetalae</taxon>
        <taxon>rosids</taxon>
        <taxon>fabids</taxon>
        <taxon>Fabales</taxon>
        <taxon>Quillajaceae</taxon>
        <taxon>Quillaja</taxon>
    </lineage>
</organism>
<dbReference type="CDD" id="cd16647">
    <property type="entry name" value="mRING-HC-C3HC5_NEU1"/>
    <property type="match status" value="1"/>
</dbReference>
<dbReference type="Pfam" id="PF13920">
    <property type="entry name" value="zf-C3HC4_3"/>
    <property type="match status" value="1"/>
</dbReference>
<dbReference type="Gene3D" id="3.30.40.10">
    <property type="entry name" value="Zinc/RING finger domain, C3HC4 (zinc finger)"/>
    <property type="match status" value="1"/>
</dbReference>
<dbReference type="Proteomes" id="UP001163823">
    <property type="component" value="Chromosome 12"/>
</dbReference>
<keyword evidence="1" id="KW-0862">Zinc</keyword>
<keyword evidence="2" id="KW-0175">Coiled coil</keyword>
<dbReference type="PROSITE" id="PS50089">
    <property type="entry name" value="ZF_RING_2"/>
    <property type="match status" value="1"/>
</dbReference>
<accession>A0AAD7KY29</accession>
<evidence type="ECO:0000313" key="5">
    <source>
        <dbReference type="EMBL" id="KAJ7947901.1"/>
    </source>
</evidence>
<proteinExistence type="predicted"/>
<dbReference type="GO" id="GO:0008270">
    <property type="term" value="F:zinc ion binding"/>
    <property type="evidence" value="ECO:0007669"/>
    <property type="project" value="UniProtKB-KW"/>
</dbReference>
<evidence type="ECO:0000259" key="4">
    <source>
        <dbReference type="PROSITE" id="PS50089"/>
    </source>
</evidence>
<evidence type="ECO:0000256" key="1">
    <source>
        <dbReference type="PROSITE-ProRule" id="PRU00175"/>
    </source>
</evidence>
<name>A0AAD7KY29_QUISA</name>
<feature type="coiled-coil region" evidence="2">
    <location>
        <begin position="731"/>
        <end position="758"/>
    </location>
</feature>
<evidence type="ECO:0000256" key="2">
    <source>
        <dbReference type="SAM" id="Coils"/>
    </source>
</evidence>
<dbReference type="PANTHER" id="PTHR46519:SF3">
    <property type="entry name" value="RING_U-BOX SUPERFAMILY PROTEIN"/>
    <property type="match status" value="1"/>
</dbReference>
<dbReference type="PANTHER" id="PTHR46519">
    <property type="entry name" value="RING/U-BOX SUPERFAMILY PROTEIN"/>
    <property type="match status" value="1"/>
</dbReference>
<feature type="domain" description="RING-type" evidence="4">
    <location>
        <begin position="803"/>
        <end position="842"/>
    </location>
</feature>
<dbReference type="AlphaFoldDB" id="A0AAD7KY29"/>
<reference evidence="5" key="1">
    <citation type="journal article" date="2023" name="Science">
        <title>Elucidation of the pathway for biosynthesis of saponin adjuvants from the soapbark tree.</title>
        <authorList>
            <person name="Reed J."/>
            <person name="Orme A."/>
            <person name="El-Demerdash A."/>
            <person name="Owen C."/>
            <person name="Martin L.B.B."/>
            <person name="Misra R.C."/>
            <person name="Kikuchi S."/>
            <person name="Rejzek M."/>
            <person name="Martin A.C."/>
            <person name="Harkess A."/>
            <person name="Leebens-Mack J."/>
            <person name="Louveau T."/>
            <person name="Stephenson M.J."/>
            <person name="Osbourn A."/>
        </authorList>
    </citation>
    <scope>NUCLEOTIDE SEQUENCE</scope>
    <source>
        <strain evidence="5">S10</strain>
    </source>
</reference>
<dbReference type="InterPro" id="IPR001841">
    <property type="entry name" value="Znf_RING"/>
</dbReference>
<evidence type="ECO:0000256" key="3">
    <source>
        <dbReference type="SAM" id="MobiDB-lite"/>
    </source>
</evidence>
<sequence length="855" mass="96309">MAIAGLHDVSVLDSPFLSDSHSQASRIRGNGGRGSTRASSLLQMWREIEDEHEMNQAQERSTEGLLHQRSNGLVADLLQEDVPDGHDSEHGTSLEDLVLSENYCETWSQSQNGSLDEQGGSNNFSCENSSDFGEVERERVRQIFREWRNSSERDRASHVSLMDNSSRAEWLGETEQERVRIIREWVQMNSQQRGASCNNRDEQSGEIGTQFALVCDGFVANQSEGHTKHIRRGIRRLCGRQALLDMLKKTERERQSELEDLSEHRAVSQFAHRNRIQALLRGRFLRNDRLIENKRPTSLAESELGILRQRQTVSGLREGFFSKLDCSACGQVSSNHSDISSNTDSYANGNEQIETDNSQIVRNVCPELSETNSDVSNRLGLSDGGDCLQGTTCENMACLGLTDHVKGMQQDVPENLLRSGQSSSTVALIERMGFTEQNADTTSQEATGDEILEQTLQIETREHSITQESSELLNEHSEPDSESIDGNGLENHTDGIEGHGLDAIYWQESDVQEGQFQEDILEIEGTEWQHASAEHSEWRDSTVEDLNGSQQASPMNDWPQHLLGSEGPENSHLQEAPELWNEGGAFQEAVQDWLGESSDHEVAPVGRVDRFYFPDDDNVYSGELRELVNRRSVSNLLHSGFGESLDQLIQSYVERQRHAHIDWELHGTTPSSPSAEQDLEQVVGHNAATERDLPSLPTPPSQHLWDQQAHIDHWSPHDINNQRLGIEWEIINDLRIDMARLQERMNNMQKMLEACMDMQIELQNSIRQEVSAALNNSAGSPETGKHDLPDDKSKWENVRKGICCICCDNVIDSLLYRCGHTCTCSKCAIDLFQTRRKCPMCRAPVVEVIRAYSIN</sequence>
<keyword evidence="1" id="KW-0479">Metal-binding</keyword>
<evidence type="ECO:0000313" key="6">
    <source>
        <dbReference type="Proteomes" id="UP001163823"/>
    </source>
</evidence>
<keyword evidence="1" id="KW-0863">Zinc-finger</keyword>
<keyword evidence="6" id="KW-1185">Reference proteome</keyword>
<feature type="coiled-coil region" evidence="2">
    <location>
        <begin position="240"/>
        <end position="267"/>
    </location>
</feature>